<name>L7ETX8_STRT8</name>
<gene>
    <name evidence="1" type="ORF">STRTUCAR8_00199</name>
</gene>
<evidence type="ECO:0008006" key="3">
    <source>
        <dbReference type="Google" id="ProtNLM"/>
    </source>
</evidence>
<dbReference type="AlphaFoldDB" id="L7ETX8"/>
<protein>
    <recommendedName>
        <fullName evidence="3">Transposase</fullName>
    </recommendedName>
</protein>
<organism evidence="1 2">
    <name type="scientific">Streptomyces turgidiscabies (strain Car8)</name>
    <dbReference type="NCBI Taxonomy" id="698760"/>
    <lineage>
        <taxon>Bacteria</taxon>
        <taxon>Bacillati</taxon>
        <taxon>Actinomycetota</taxon>
        <taxon>Actinomycetes</taxon>
        <taxon>Kitasatosporales</taxon>
        <taxon>Streptomycetaceae</taxon>
        <taxon>Streptomyces</taxon>
    </lineage>
</organism>
<evidence type="ECO:0000313" key="2">
    <source>
        <dbReference type="Proteomes" id="UP000010931"/>
    </source>
</evidence>
<dbReference type="PATRIC" id="fig|698760.3.peg.8900"/>
<keyword evidence="2" id="KW-1185">Reference proteome</keyword>
<comment type="caution">
    <text evidence="1">The sequence shown here is derived from an EMBL/GenBank/DDBJ whole genome shotgun (WGS) entry which is preliminary data.</text>
</comment>
<accession>L7ETX8</accession>
<dbReference type="EMBL" id="AEJB01000630">
    <property type="protein sequence ID" value="ELP62141.1"/>
    <property type="molecule type" value="Genomic_DNA"/>
</dbReference>
<evidence type="ECO:0000313" key="1">
    <source>
        <dbReference type="EMBL" id="ELP62141.1"/>
    </source>
</evidence>
<sequence>MRGTGRRPYPSDLSDEQWTLIEPMITSWKQGRVSRSATGDYGPVT</sequence>
<dbReference type="Proteomes" id="UP000010931">
    <property type="component" value="Unassembled WGS sequence"/>
</dbReference>
<proteinExistence type="predicted"/>
<reference evidence="1 2" key="1">
    <citation type="journal article" date="2011" name="Plasmid">
        <title>Streptomyces turgidiscabies Car8 contains a modular pathogenicity island that shares virulence genes with other actinobacterial plant pathogens.</title>
        <authorList>
            <person name="Huguet-Tapia J.C."/>
            <person name="Badger J.H."/>
            <person name="Loria R."/>
            <person name="Pettis G.S."/>
        </authorList>
    </citation>
    <scope>NUCLEOTIDE SEQUENCE [LARGE SCALE GENOMIC DNA]</scope>
    <source>
        <strain evidence="1 2">Car8</strain>
    </source>
</reference>